<evidence type="ECO:0000313" key="2">
    <source>
        <dbReference type="EMBL" id="PAV18349.1"/>
    </source>
</evidence>
<proteinExistence type="predicted"/>
<evidence type="ECO:0000256" key="1">
    <source>
        <dbReference type="SAM" id="MobiDB-lite"/>
    </source>
</evidence>
<protein>
    <submittedName>
        <fullName evidence="2">Uncharacterized protein</fullName>
    </submittedName>
</protein>
<organism evidence="2 3">
    <name type="scientific">Pyrrhoderma noxium</name>
    <dbReference type="NCBI Taxonomy" id="2282107"/>
    <lineage>
        <taxon>Eukaryota</taxon>
        <taxon>Fungi</taxon>
        <taxon>Dikarya</taxon>
        <taxon>Basidiomycota</taxon>
        <taxon>Agaricomycotina</taxon>
        <taxon>Agaricomycetes</taxon>
        <taxon>Hymenochaetales</taxon>
        <taxon>Hymenochaetaceae</taxon>
        <taxon>Pyrrhoderma</taxon>
    </lineage>
</organism>
<reference evidence="2 3" key="1">
    <citation type="journal article" date="2017" name="Mol. Ecol.">
        <title>Comparative and population genomic landscape of Phellinus noxius: A hypervariable fungus causing root rot in trees.</title>
        <authorList>
            <person name="Chung C.L."/>
            <person name="Lee T.J."/>
            <person name="Akiba M."/>
            <person name="Lee H.H."/>
            <person name="Kuo T.H."/>
            <person name="Liu D."/>
            <person name="Ke H.M."/>
            <person name="Yokoi T."/>
            <person name="Roa M.B."/>
            <person name="Lu M.J."/>
            <person name="Chang Y.Y."/>
            <person name="Ann P.J."/>
            <person name="Tsai J.N."/>
            <person name="Chen C.Y."/>
            <person name="Tzean S.S."/>
            <person name="Ota Y."/>
            <person name="Hattori T."/>
            <person name="Sahashi N."/>
            <person name="Liou R.F."/>
            <person name="Kikuchi T."/>
            <person name="Tsai I.J."/>
        </authorList>
    </citation>
    <scope>NUCLEOTIDE SEQUENCE [LARGE SCALE GENOMIC DNA]</scope>
    <source>
        <strain evidence="2 3">FFPRI411160</strain>
    </source>
</reference>
<accession>A0A286UFN4</accession>
<dbReference type="EMBL" id="NBII01000006">
    <property type="protein sequence ID" value="PAV18349.1"/>
    <property type="molecule type" value="Genomic_DNA"/>
</dbReference>
<comment type="caution">
    <text evidence="2">The sequence shown here is derived from an EMBL/GenBank/DDBJ whole genome shotgun (WGS) entry which is preliminary data.</text>
</comment>
<dbReference type="InParanoid" id="A0A286UFN4"/>
<dbReference type="OrthoDB" id="3263571at2759"/>
<gene>
    <name evidence="2" type="ORF">PNOK_0683500</name>
</gene>
<dbReference type="Proteomes" id="UP000217199">
    <property type="component" value="Unassembled WGS sequence"/>
</dbReference>
<keyword evidence="3" id="KW-1185">Reference proteome</keyword>
<sequence length="114" mass="12472">MSGNPGSAAPPAPPPVPPPGPPPGLPPVPPAGPQQNPQIYIKEISINKPPIFTGATNRARKWLADVQAYLMLNQAVYNNDEKRILFALSYMRSTDYNSGLSEAEKWADLWIEQH</sequence>
<feature type="compositionally biased region" description="Pro residues" evidence="1">
    <location>
        <begin position="8"/>
        <end position="32"/>
    </location>
</feature>
<name>A0A286UFN4_9AGAM</name>
<feature type="region of interest" description="Disordered" evidence="1">
    <location>
        <begin position="1"/>
        <end position="36"/>
    </location>
</feature>
<dbReference type="AlphaFoldDB" id="A0A286UFN4"/>
<evidence type="ECO:0000313" key="3">
    <source>
        <dbReference type="Proteomes" id="UP000217199"/>
    </source>
</evidence>